<feature type="compositionally biased region" description="Acidic residues" evidence="1">
    <location>
        <begin position="90"/>
        <end position="104"/>
    </location>
</feature>
<feature type="region of interest" description="Disordered" evidence="1">
    <location>
        <begin position="78"/>
        <end position="121"/>
    </location>
</feature>
<protein>
    <submittedName>
        <fullName evidence="2">Uncharacterized protein</fullName>
    </submittedName>
</protein>
<organism evidence="2 3">
    <name type="scientific">Emticicia aquatilis</name>
    <dbReference type="NCBI Taxonomy" id="1537369"/>
    <lineage>
        <taxon>Bacteria</taxon>
        <taxon>Pseudomonadati</taxon>
        <taxon>Bacteroidota</taxon>
        <taxon>Cytophagia</taxon>
        <taxon>Cytophagales</taxon>
        <taxon>Leadbetterellaceae</taxon>
        <taxon>Emticicia</taxon>
    </lineage>
</organism>
<dbReference type="Proteomes" id="UP000609064">
    <property type="component" value="Unassembled WGS sequence"/>
</dbReference>
<evidence type="ECO:0000313" key="2">
    <source>
        <dbReference type="EMBL" id="GGD80251.1"/>
    </source>
</evidence>
<proteinExistence type="predicted"/>
<sequence>MKKSSKADQIKEQIEKEEINNFPGYPLYPASEDVFSKFKRDADIAPLEAAEMQDSMNMAKIHTRNEQDFESDLTERNLIGDDLDVPGSELDNEQENIGSEDEENNYYSIGGDNHNDLEEDK</sequence>
<reference evidence="2" key="1">
    <citation type="journal article" date="2014" name="Int. J. Syst. Evol. Microbiol.">
        <title>Complete genome sequence of Corynebacterium casei LMG S-19264T (=DSM 44701T), isolated from a smear-ripened cheese.</title>
        <authorList>
            <consortium name="US DOE Joint Genome Institute (JGI-PGF)"/>
            <person name="Walter F."/>
            <person name="Albersmeier A."/>
            <person name="Kalinowski J."/>
            <person name="Ruckert C."/>
        </authorList>
    </citation>
    <scope>NUCLEOTIDE SEQUENCE</scope>
    <source>
        <strain evidence="2">CGMCC 1.15958</strain>
    </source>
</reference>
<reference evidence="2" key="2">
    <citation type="submission" date="2020-09" db="EMBL/GenBank/DDBJ databases">
        <authorList>
            <person name="Sun Q."/>
            <person name="Zhou Y."/>
        </authorList>
    </citation>
    <scope>NUCLEOTIDE SEQUENCE</scope>
    <source>
        <strain evidence="2">CGMCC 1.15958</strain>
    </source>
</reference>
<accession>A0A916Z7D5</accession>
<keyword evidence="3" id="KW-1185">Reference proteome</keyword>
<feature type="region of interest" description="Disordered" evidence="1">
    <location>
        <begin position="1"/>
        <end position="26"/>
    </location>
</feature>
<dbReference type="RefSeq" id="WP_188770740.1">
    <property type="nucleotide sequence ID" value="NZ_BMKK01000016.1"/>
</dbReference>
<evidence type="ECO:0000256" key="1">
    <source>
        <dbReference type="SAM" id="MobiDB-lite"/>
    </source>
</evidence>
<comment type="caution">
    <text evidence="2">The sequence shown here is derived from an EMBL/GenBank/DDBJ whole genome shotgun (WGS) entry which is preliminary data.</text>
</comment>
<gene>
    <name evidence="2" type="ORF">GCM10011514_50360</name>
</gene>
<feature type="compositionally biased region" description="Basic and acidic residues" evidence="1">
    <location>
        <begin position="1"/>
        <end position="19"/>
    </location>
</feature>
<dbReference type="EMBL" id="BMKK01000016">
    <property type="protein sequence ID" value="GGD80251.1"/>
    <property type="molecule type" value="Genomic_DNA"/>
</dbReference>
<evidence type="ECO:0000313" key="3">
    <source>
        <dbReference type="Proteomes" id="UP000609064"/>
    </source>
</evidence>
<dbReference type="AlphaFoldDB" id="A0A916Z7D5"/>
<name>A0A916Z7D5_9BACT</name>